<dbReference type="GO" id="GO:0005524">
    <property type="term" value="F:ATP binding"/>
    <property type="evidence" value="ECO:0007669"/>
    <property type="project" value="UniProtKB-KW"/>
</dbReference>
<dbReference type="eggNOG" id="COG3920">
    <property type="taxonomic scope" value="Bacteria"/>
</dbReference>
<dbReference type="Pfam" id="PF02518">
    <property type="entry name" value="HATPase_c"/>
    <property type="match status" value="1"/>
</dbReference>
<dbReference type="InterPro" id="IPR035965">
    <property type="entry name" value="PAS-like_dom_sf"/>
</dbReference>
<evidence type="ECO:0000313" key="9">
    <source>
        <dbReference type="EMBL" id="GAD54805.1"/>
    </source>
</evidence>
<dbReference type="Pfam" id="PF08448">
    <property type="entry name" value="PAS_4"/>
    <property type="match status" value="1"/>
</dbReference>
<dbReference type="AlphaFoldDB" id="U2Z0F8"/>
<dbReference type="InterPro" id="IPR013656">
    <property type="entry name" value="PAS_4"/>
</dbReference>
<keyword evidence="5" id="KW-0547">Nucleotide-binding</keyword>
<dbReference type="PANTHER" id="PTHR41523:SF8">
    <property type="entry name" value="ETHYLENE RESPONSE SENSOR PROTEIN"/>
    <property type="match status" value="1"/>
</dbReference>
<accession>U2Z0F8</accession>
<dbReference type="PRINTS" id="PR00344">
    <property type="entry name" value="BCTRLSENSOR"/>
</dbReference>
<dbReference type="SMART" id="SM00387">
    <property type="entry name" value="HATPase_c"/>
    <property type="match status" value="1"/>
</dbReference>
<dbReference type="STRING" id="1337093.MBELCI_0857"/>
<dbReference type="EMBL" id="BATB01000006">
    <property type="protein sequence ID" value="GAD54805.1"/>
    <property type="molecule type" value="Genomic_DNA"/>
</dbReference>
<feature type="domain" description="Histidine kinase" evidence="8">
    <location>
        <begin position="141"/>
        <end position="333"/>
    </location>
</feature>
<dbReference type="EC" id="2.7.13.3" evidence="2"/>
<dbReference type="SUPFAM" id="SSF55874">
    <property type="entry name" value="ATPase domain of HSP90 chaperone/DNA topoisomerase II/histidine kinase"/>
    <property type="match status" value="1"/>
</dbReference>
<dbReference type="Gene3D" id="3.30.565.10">
    <property type="entry name" value="Histidine kinase-like ATPase, C-terminal domain"/>
    <property type="match status" value="1"/>
</dbReference>
<dbReference type="SUPFAM" id="SSF55785">
    <property type="entry name" value="PYP-like sensor domain (PAS domain)"/>
    <property type="match status" value="1"/>
</dbReference>
<dbReference type="InterPro" id="IPR005467">
    <property type="entry name" value="His_kinase_dom"/>
</dbReference>
<dbReference type="GO" id="GO:0004673">
    <property type="term" value="F:protein histidine kinase activity"/>
    <property type="evidence" value="ECO:0007669"/>
    <property type="project" value="UniProtKB-EC"/>
</dbReference>
<evidence type="ECO:0000256" key="4">
    <source>
        <dbReference type="ARBA" id="ARBA00022679"/>
    </source>
</evidence>
<dbReference type="InterPro" id="IPR004358">
    <property type="entry name" value="Sig_transdc_His_kin-like_C"/>
</dbReference>
<evidence type="ECO:0000313" key="10">
    <source>
        <dbReference type="Proteomes" id="UP000016566"/>
    </source>
</evidence>
<comment type="caution">
    <text evidence="9">The sequence shown here is derived from an EMBL/GenBank/DDBJ whole genome shotgun (WGS) entry which is preliminary data.</text>
</comment>
<dbReference type="InterPro" id="IPR003594">
    <property type="entry name" value="HATPase_dom"/>
</dbReference>
<evidence type="ECO:0000256" key="3">
    <source>
        <dbReference type="ARBA" id="ARBA00022553"/>
    </source>
</evidence>
<dbReference type="PANTHER" id="PTHR41523">
    <property type="entry name" value="TWO-COMPONENT SYSTEM SENSOR PROTEIN"/>
    <property type="match status" value="1"/>
</dbReference>
<dbReference type="Proteomes" id="UP000016566">
    <property type="component" value="Unassembled WGS sequence"/>
</dbReference>
<dbReference type="Pfam" id="PF07568">
    <property type="entry name" value="HisKA_2"/>
    <property type="match status" value="1"/>
</dbReference>
<keyword evidence="6" id="KW-0418">Kinase</keyword>
<protein>
    <recommendedName>
        <fullName evidence="2">histidine kinase</fullName>
        <ecNumber evidence="2">2.7.13.3</ecNumber>
    </recommendedName>
</protein>
<dbReference type="InterPro" id="IPR036890">
    <property type="entry name" value="HATPase_C_sf"/>
</dbReference>
<evidence type="ECO:0000256" key="5">
    <source>
        <dbReference type="ARBA" id="ARBA00022741"/>
    </source>
</evidence>
<comment type="catalytic activity">
    <reaction evidence="1">
        <text>ATP + protein L-histidine = ADP + protein N-phospho-L-histidine.</text>
        <dbReference type="EC" id="2.7.13.3"/>
    </reaction>
</comment>
<reference evidence="9" key="1">
    <citation type="journal article" date="2013" name="Genome Announc.">
        <title>Draft Genome Sequence of Loktanella cinnabarina LL-001T, Isolated from Deep-Sea Floor Sediment.</title>
        <authorList>
            <person name="Nishi S."/>
            <person name="Tsubouchi T."/>
            <person name="Takaki Y."/>
            <person name="Koyanagi R."/>
            <person name="Satoh N."/>
            <person name="Maruyama T."/>
            <person name="Hatada Y."/>
        </authorList>
    </citation>
    <scope>NUCLEOTIDE SEQUENCE [LARGE SCALE GENOMIC DNA]</scope>
    <source>
        <strain evidence="9">LL-001</strain>
    </source>
</reference>
<evidence type="ECO:0000256" key="1">
    <source>
        <dbReference type="ARBA" id="ARBA00000085"/>
    </source>
</evidence>
<keyword evidence="4" id="KW-0808">Transferase</keyword>
<organism evidence="9 10">
    <name type="scientific">Limimaricola cinnabarinus LL-001</name>
    <dbReference type="NCBI Taxonomy" id="1337093"/>
    <lineage>
        <taxon>Bacteria</taxon>
        <taxon>Pseudomonadati</taxon>
        <taxon>Pseudomonadota</taxon>
        <taxon>Alphaproteobacteria</taxon>
        <taxon>Rhodobacterales</taxon>
        <taxon>Paracoccaceae</taxon>
        <taxon>Limimaricola</taxon>
    </lineage>
</organism>
<dbReference type="eggNOG" id="COG2202">
    <property type="taxonomic scope" value="Bacteria"/>
</dbReference>
<keyword evidence="3" id="KW-0597">Phosphoprotein</keyword>
<gene>
    <name evidence="9" type="ORF">MBELCI_0857</name>
</gene>
<proteinExistence type="predicted"/>
<sequence length="333" mass="36647">MPLQMTPREIDSILGFLADGFCLCEMLTDAQGRPVDYRFLQTNPQFEEMTGLHDAIGRTAREMVPDLEPFWVETYGQIAFDGESRRFQHESPAMGRYFDVHAMPTEPLGCFALHFRDITETKRIEAEREQALAEARQLLIELNHRVMNSLGTISSIISMESRARPEGEGRLALGRIGRRVQAVANLYRRLNASDSIDTVCSRDYLGQIVAGLTASIGRDDVRIEARIAPVRLSTRIAVPLGLIVNELVTNSLKYAFAPGIDGTVIVALDTIGTDELRLEIRDDGRGLASEARDAEASGIGQKLVRSFATQLGGDPVIDTGPEGTAVTLRFPTG</sequence>
<name>U2Z0F8_9RHOB</name>
<keyword evidence="7" id="KW-0067">ATP-binding</keyword>
<keyword evidence="10" id="KW-1185">Reference proteome</keyword>
<dbReference type="PROSITE" id="PS50109">
    <property type="entry name" value="HIS_KIN"/>
    <property type="match status" value="1"/>
</dbReference>
<dbReference type="InterPro" id="IPR011495">
    <property type="entry name" value="Sig_transdc_His_kin_sub2_dim/P"/>
</dbReference>
<evidence type="ECO:0000256" key="6">
    <source>
        <dbReference type="ARBA" id="ARBA00022777"/>
    </source>
</evidence>
<dbReference type="Gene3D" id="3.30.450.20">
    <property type="entry name" value="PAS domain"/>
    <property type="match status" value="1"/>
</dbReference>
<evidence type="ECO:0000256" key="7">
    <source>
        <dbReference type="ARBA" id="ARBA00022840"/>
    </source>
</evidence>
<evidence type="ECO:0000256" key="2">
    <source>
        <dbReference type="ARBA" id="ARBA00012438"/>
    </source>
</evidence>
<evidence type="ECO:0000259" key="8">
    <source>
        <dbReference type="PROSITE" id="PS50109"/>
    </source>
</evidence>